<dbReference type="Proteomes" id="UP001304650">
    <property type="component" value="Chromosome"/>
</dbReference>
<evidence type="ECO:0000259" key="5">
    <source>
        <dbReference type="Pfam" id="PF04542"/>
    </source>
</evidence>
<evidence type="ECO:0000256" key="4">
    <source>
        <dbReference type="ARBA" id="ARBA00023163"/>
    </source>
</evidence>
<reference evidence="7" key="1">
    <citation type="submission" date="2022-02" db="EMBL/GenBank/DDBJ databases">
        <title>Paenibacillus sp. MBLB1832 Whole Genome Shotgun Sequencing.</title>
        <authorList>
            <person name="Hwang C.Y."/>
            <person name="Cho E.-S."/>
            <person name="Seo M.-J."/>
        </authorList>
    </citation>
    <scope>NUCLEOTIDE SEQUENCE</scope>
    <source>
        <strain evidence="7">MBLB1832</strain>
    </source>
</reference>
<dbReference type="InterPro" id="IPR014284">
    <property type="entry name" value="RNA_pol_sigma-70_dom"/>
</dbReference>
<organism evidence="7 8">
    <name type="scientific">Paenibacillus roseopurpureus</name>
    <dbReference type="NCBI Taxonomy" id="2918901"/>
    <lineage>
        <taxon>Bacteria</taxon>
        <taxon>Bacillati</taxon>
        <taxon>Bacillota</taxon>
        <taxon>Bacilli</taxon>
        <taxon>Bacillales</taxon>
        <taxon>Paenibacillaceae</taxon>
        <taxon>Paenibacillus</taxon>
    </lineage>
</organism>
<dbReference type="NCBIfam" id="TIGR02937">
    <property type="entry name" value="sigma70-ECF"/>
    <property type="match status" value="1"/>
</dbReference>
<dbReference type="InterPro" id="IPR013249">
    <property type="entry name" value="RNA_pol_sigma70_r4_t2"/>
</dbReference>
<proteinExistence type="inferred from homology"/>
<gene>
    <name evidence="7" type="ORF">MJB10_00120</name>
</gene>
<evidence type="ECO:0000256" key="3">
    <source>
        <dbReference type="ARBA" id="ARBA00023082"/>
    </source>
</evidence>
<dbReference type="GO" id="GO:0006352">
    <property type="term" value="P:DNA-templated transcription initiation"/>
    <property type="evidence" value="ECO:0007669"/>
    <property type="project" value="InterPro"/>
</dbReference>
<dbReference type="InterPro" id="IPR007627">
    <property type="entry name" value="RNA_pol_sigma70_r2"/>
</dbReference>
<dbReference type="SUPFAM" id="SSF88659">
    <property type="entry name" value="Sigma3 and sigma4 domains of RNA polymerase sigma factors"/>
    <property type="match status" value="1"/>
</dbReference>
<protein>
    <submittedName>
        <fullName evidence="7">Sigma-70 family RNA polymerase sigma factor</fullName>
    </submittedName>
</protein>
<dbReference type="KEGG" id="proo:MJB10_00120"/>
<evidence type="ECO:0000256" key="1">
    <source>
        <dbReference type="ARBA" id="ARBA00010641"/>
    </source>
</evidence>
<feature type="domain" description="RNA polymerase sigma-70 region 2" evidence="5">
    <location>
        <begin position="21"/>
        <end position="87"/>
    </location>
</feature>
<dbReference type="CDD" id="cd06171">
    <property type="entry name" value="Sigma70_r4"/>
    <property type="match status" value="1"/>
</dbReference>
<dbReference type="InterPro" id="IPR036388">
    <property type="entry name" value="WH-like_DNA-bd_sf"/>
</dbReference>
<sequence length="185" mass="22026">MEEITLIDRIRTGDESAFRELVTMHRSYIFQTIFAVVRHKKDAEDLSQEVWTRIYFSLPQYEGKGFKTWITRIAVNRAIDFKRASSRRKEDFIAEIEEAVPMTGAPPLEQGVEHEILLRETTAFVREKLHQIPPNYQDVLQAYYIHHQSYQDIAHAQGITIKTVESKLYRAKMWVRNHWKEEEFR</sequence>
<keyword evidence="4" id="KW-0804">Transcription</keyword>
<evidence type="ECO:0000313" key="7">
    <source>
        <dbReference type="EMBL" id="WNR46947.1"/>
    </source>
</evidence>
<feature type="domain" description="RNA polymerase sigma factor 70 region 4 type 2" evidence="6">
    <location>
        <begin position="126"/>
        <end position="173"/>
    </location>
</feature>
<dbReference type="Pfam" id="PF04542">
    <property type="entry name" value="Sigma70_r2"/>
    <property type="match status" value="1"/>
</dbReference>
<dbReference type="AlphaFoldDB" id="A0AA96LTM5"/>
<keyword evidence="8" id="KW-1185">Reference proteome</keyword>
<dbReference type="GO" id="GO:0003677">
    <property type="term" value="F:DNA binding"/>
    <property type="evidence" value="ECO:0007669"/>
    <property type="project" value="InterPro"/>
</dbReference>
<comment type="similarity">
    <text evidence="1">Belongs to the sigma-70 factor family. ECF subfamily.</text>
</comment>
<dbReference type="GO" id="GO:0016987">
    <property type="term" value="F:sigma factor activity"/>
    <property type="evidence" value="ECO:0007669"/>
    <property type="project" value="UniProtKB-KW"/>
</dbReference>
<dbReference type="PANTHER" id="PTHR43133:SF60">
    <property type="entry name" value="RNA POLYMERASE SIGMA FACTOR SIGV"/>
    <property type="match status" value="1"/>
</dbReference>
<evidence type="ECO:0000313" key="8">
    <source>
        <dbReference type="Proteomes" id="UP001304650"/>
    </source>
</evidence>
<keyword evidence="3" id="KW-0731">Sigma factor</keyword>
<dbReference type="Gene3D" id="1.10.1740.10">
    <property type="match status" value="1"/>
</dbReference>
<keyword evidence="2" id="KW-0805">Transcription regulation</keyword>
<accession>A0AA96LTM5</accession>
<evidence type="ECO:0000256" key="2">
    <source>
        <dbReference type="ARBA" id="ARBA00023015"/>
    </source>
</evidence>
<dbReference type="InterPro" id="IPR013324">
    <property type="entry name" value="RNA_pol_sigma_r3/r4-like"/>
</dbReference>
<dbReference type="EMBL" id="CP130319">
    <property type="protein sequence ID" value="WNR46947.1"/>
    <property type="molecule type" value="Genomic_DNA"/>
</dbReference>
<dbReference type="SUPFAM" id="SSF88946">
    <property type="entry name" value="Sigma2 domain of RNA polymerase sigma factors"/>
    <property type="match status" value="1"/>
</dbReference>
<dbReference type="PANTHER" id="PTHR43133">
    <property type="entry name" value="RNA POLYMERASE ECF-TYPE SIGMA FACTO"/>
    <property type="match status" value="1"/>
</dbReference>
<name>A0AA96LTM5_9BACL</name>
<dbReference type="InterPro" id="IPR039425">
    <property type="entry name" value="RNA_pol_sigma-70-like"/>
</dbReference>
<dbReference type="InterPro" id="IPR013325">
    <property type="entry name" value="RNA_pol_sigma_r2"/>
</dbReference>
<evidence type="ECO:0000259" key="6">
    <source>
        <dbReference type="Pfam" id="PF08281"/>
    </source>
</evidence>
<dbReference type="Gene3D" id="1.10.10.10">
    <property type="entry name" value="Winged helix-like DNA-binding domain superfamily/Winged helix DNA-binding domain"/>
    <property type="match status" value="1"/>
</dbReference>
<dbReference type="Pfam" id="PF08281">
    <property type="entry name" value="Sigma70_r4_2"/>
    <property type="match status" value="1"/>
</dbReference>